<evidence type="ECO:0000313" key="2">
    <source>
        <dbReference type="Proteomes" id="UP001202328"/>
    </source>
</evidence>
<evidence type="ECO:0008006" key="3">
    <source>
        <dbReference type="Google" id="ProtNLM"/>
    </source>
</evidence>
<accession>A0AAD4XG01</accession>
<comment type="caution">
    <text evidence="1">The sequence shown here is derived from an EMBL/GenBank/DDBJ whole genome shotgun (WGS) entry which is preliminary data.</text>
</comment>
<dbReference type="PANTHER" id="PTHR21530:SF0">
    <property type="entry name" value="TRAB FAMILY PROTEIN"/>
    <property type="match status" value="1"/>
</dbReference>
<dbReference type="InterPro" id="IPR046345">
    <property type="entry name" value="TraB_PrgY-like"/>
</dbReference>
<sequence length="454" mass="50015">METLTFPFPLFSPINNKKNHKNHNFISYKSNLSNPSKTLATKTPNNQVTIKPPPPDFDFRSEISDISLQHITKLHPELLDLVESGNLVVIQKNLFGPVPIWRTEFMEPEEIWLIGTNHISKQSAMDVERVVRAVKPDNVVVELCRSRAGIMYISDEGKSVPNMKSNMFSLSGNGFFGAVNRSINLGGQTALALRLLLAVFSSKLSSDGNQAFGNEFRAARKASEEIGAQLVLGDRPIEITLERAWNSLGWNEKLSLVTSIFRGITSPVSATSQSSLKEPEKDVSPFQLYEKLSFSYPSLLQPLIHERDTYLAWSLKRSKAVNNCKRVVGVIGKGHMNGVVYALVSDLGDLRFRDLCGKGPFGGNPNDKIFLKHILRLRIPDRIFHTTVCGWCKQGEQGKNKSFPSMSSSMAAAVLRRGGKILLAAPLISASRFVDAVSGSSSSHESTTASTVVA</sequence>
<dbReference type="AlphaFoldDB" id="A0AAD4XG01"/>
<dbReference type="CDD" id="cd14726">
    <property type="entry name" value="TraB_PrgY-like"/>
    <property type="match status" value="1"/>
</dbReference>
<reference evidence="1" key="1">
    <citation type="submission" date="2022-04" db="EMBL/GenBank/DDBJ databases">
        <title>A functionally conserved STORR gene fusion in Papaver species that diverged 16.8 million years ago.</title>
        <authorList>
            <person name="Catania T."/>
        </authorList>
    </citation>
    <scope>NUCLEOTIDE SEQUENCE</scope>
    <source>
        <strain evidence="1">S-188037</strain>
    </source>
</reference>
<proteinExistence type="predicted"/>
<name>A0AAD4XG01_9MAGN</name>
<evidence type="ECO:0000313" key="1">
    <source>
        <dbReference type="EMBL" id="KAI3913712.1"/>
    </source>
</evidence>
<dbReference type="Proteomes" id="UP001202328">
    <property type="component" value="Unassembled WGS sequence"/>
</dbReference>
<keyword evidence="2" id="KW-1185">Reference proteome</keyword>
<organism evidence="1 2">
    <name type="scientific">Papaver atlanticum</name>
    <dbReference type="NCBI Taxonomy" id="357466"/>
    <lineage>
        <taxon>Eukaryota</taxon>
        <taxon>Viridiplantae</taxon>
        <taxon>Streptophyta</taxon>
        <taxon>Embryophyta</taxon>
        <taxon>Tracheophyta</taxon>
        <taxon>Spermatophyta</taxon>
        <taxon>Magnoliopsida</taxon>
        <taxon>Ranunculales</taxon>
        <taxon>Papaveraceae</taxon>
        <taxon>Papaveroideae</taxon>
        <taxon>Papaver</taxon>
    </lineage>
</organism>
<protein>
    <recommendedName>
        <fullName evidence="3">TraB domain-containing protein</fullName>
    </recommendedName>
</protein>
<dbReference type="PANTHER" id="PTHR21530">
    <property type="entry name" value="PHEROMONE SHUTDOWN PROTEIN"/>
    <property type="match status" value="1"/>
</dbReference>
<dbReference type="Pfam" id="PF01963">
    <property type="entry name" value="TraB_PrgY_gumN"/>
    <property type="match status" value="1"/>
</dbReference>
<dbReference type="InterPro" id="IPR002816">
    <property type="entry name" value="TraB/PrgY/GumN_fam"/>
</dbReference>
<gene>
    <name evidence="1" type="ORF">MKW98_011773</name>
</gene>
<dbReference type="EMBL" id="JAJJMB010009441">
    <property type="protein sequence ID" value="KAI3913712.1"/>
    <property type="molecule type" value="Genomic_DNA"/>
</dbReference>